<evidence type="ECO:0000256" key="6">
    <source>
        <dbReference type="ARBA" id="ARBA00022630"/>
    </source>
</evidence>
<keyword evidence="20" id="KW-1185">Reference proteome</keyword>
<evidence type="ECO:0000256" key="1">
    <source>
        <dbReference type="ARBA" id="ARBA00004496"/>
    </source>
</evidence>
<keyword evidence="14" id="KW-0547">Nucleotide-binding</keyword>
<dbReference type="RefSeq" id="WP_125015382.1">
    <property type="nucleotide sequence ID" value="NZ_QWEZ01000001.1"/>
</dbReference>
<keyword evidence="5" id="KW-0963">Cytoplasm</keyword>
<feature type="binding site" evidence="14">
    <location>
        <position position="58"/>
    </location>
    <ligand>
        <name>FAD</name>
        <dbReference type="ChEBI" id="CHEBI:57692"/>
    </ligand>
</feature>
<dbReference type="EC" id="1.8.1.4" evidence="3 16"/>
<dbReference type="Pfam" id="PF02852">
    <property type="entry name" value="Pyr_redox_dim"/>
    <property type="match status" value="1"/>
</dbReference>
<feature type="binding site" evidence="14">
    <location>
        <position position="320"/>
    </location>
    <ligand>
        <name>FAD</name>
        <dbReference type="ChEBI" id="CHEBI:57692"/>
    </ligand>
</feature>
<feature type="active site" description="Proton acceptor" evidence="13">
    <location>
        <position position="452"/>
    </location>
</feature>
<reference evidence="19 20" key="2">
    <citation type="submission" date="2018-12" db="EMBL/GenBank/DDBJ databases">
        <title>Simiduia agarivorans gen. nov., sp. nov., a marine, agarolytic bacterium isolated from shallow coastal water from Keelung, Taiwan.</title>
        <authorList>
            <person name="Shieh W.Y."/>
        </authorList>
    </citation>
    <scope>NUCLEOTIDE SEQUENCE [LARGE SCALE GENOMIC DNA]</scope>
    <source>
        <strain evidence="19 20">GTF-13</strain>
    </source>
</reference>
<evidence type="ECO:0000256" key="10">
    <source>
        <dbReference type="ARBA" id="ARBA00023157"/>
    </source>
</evidence>
<evidence type="ECO:0000256" key="4">
    <source>
        <dbReference type="ARBA" id="ARBA00016961"/>
    </source>
</evidence>
<evidence type="ECO:0000256" key="7">
    <source>
        <dbReference type="ARBA" id="ARBA00022827"/>
    </source>
</evidence>
<evidence type="ECO:0000256" key="12">
    <source>
        <dbReference type="ARBA" id="ARBA00049187"/>
    </source>
</evidence>
<dbReference type="AlphaFoldDB" id="A0A3P3VQA0"/>
<dbReference type="Gene3D" id="3.30.390.30">
    <property type="match status" value="1"/>
</dbReference>
<comment type="miscellaneous">
    <text evidence="16">The active site is a redox-active disulfide bond.</text>
</comment>
<feature type="binding site" evidence="14">
    <location>
        <position position="211"/>
    </location>
    <ligand>
        <name>NAD(+)</name>
        <dbReference type="ChEBI" id="CHEBI:57540"/>
    </ligand>
</feature>
<reference evidence="19 20" key="1">
    <citation type="submission" date="2018-08" db="EMBL/GenBank/DDBJ databases">
        <authorList>
            <person name="Khan S.A."/>
        </authorList>
    </citation>
    <scope>NUCLEOTIDE SEQUENCE [LARGE SCALE GENOMIC DNA]</scope>
    <source>
        <strain evidence="19 20">GTF-13</strain>
    </source>
</reference>
<dbReference type="Gene3D" id="3.50.50.60">
    <property type="entry name" value="FAD/NAD(P)-binding domain"/>
    <property type="match status" value="2"/>
</dbReference>
<dbReference type="PRINTS" id="PR00368">
    <property type="entry name" value="FADPNR"/>
</dbReference>
<dbReference type="InterPro" id="IPR001100">
    <property type="entry name" value="Pyr_nuc-diS_OxRdtase"/>
</dbReference>
<dbReference type="FunFam" id="3.30.390.30:FF:000001">
    <property type="entry name" value="Dihydrolipoyl dehydrogenase"/>
    <property type="match status" value="1"/>
</dbReference>
<evidence type="ECO:0000259" key="17">
    <source>
        <dbReference type="Pfam" id="PF02852"/>
    </source>
</evidence>
<evidence type="ECO:0000256" key="2">
    <source>
        <dbReference type="ARBA" id="ARBA00007532"/>
    </source>
</evidence>
<organism evidence="19 20">
    <name type="scientific">Aestuariirhabdus litorea</name>
    <dbReference type="NCBI Taxonomy" id="2528527"/>
    <lineage>
        <taxon>Bacteria</taxon>
        <taxon>Pseudomonadati</taxon>
        <taxon>Pseudomonadota</taxon>
        <taxon>Gammaproteobacteria</taxon>
        <taxon>Oceanospirillales</taxon>
        <taxon>Aestuariirhabdaceae</taxon>
        <taxon>Aestuariirhabdus</taxon>
    </lineage>
</organism>
<comment type="caution">
    <text evidence="19">The sequence shown here is derived from an EMBL/GenBank/DDBJ whole genome shotgun (WGS) entry which is preliminary data.</text>
</comment>
<evidence type="ECO:0000256" key="14">
    <source>
        <dbReference type="PIRSR" id="PIRSR000350-3"/>
    </source>
</evidence>
<evidence type="ECO:0000256" key="13">
    <source>
        <dbReference type="PIRSR" id="PIRSR000350-2"/>
    </source>
</evidence>
<dbReference type="PANTHER" id="PTHR22912">
    <property type="entry name" value="DISULFIDE OXIDOREDUCTASE"/>
    <property type="match status" value="1"/>
</dbReference>
<feature type="binding site" evidence="14">
    <location>
        <position position="279"/>
    </location>
    <ligand>
        <name>NAD(+)</name>
        <dbReference type="ChEBI" id="CHEBI:57540"/>
    </ligand>
</feature>
<feature type="binding site" evidence="14">
    <location>
        <begin position="151"/>
        <end position="153"/>
    </location>
    <ligand>
        <name>FAD</name>
        <dbReference type="ChEBI" id="CHEBI:57692"/>
    </ligand>
</feature>
<dbReference type="InterPro" id="IPR050151">
    <property type="entry name" value="Class-I_Pyr_Nuc-Dis_Oxidored"/>
</dbReference>
<feature type="domain" description="Pyridine nucleotide-disulphide oxidoreductase dimerisation" evidence="17">
    <location>
        <begin position="354"/>
        <end position="463"/>
    </location>
</feature>
<keyword evidence="7 14" id="KW-0274">FAD</keyword>
<dbReference type="GO" id="GO:0050660">
    <property type="term" value="F:flavin adenine dinucleotide binding"/>
    <property type="evidence" value="ECO:0007669"/>
    <property type="project" value="InterPro"/>
</dbReference>
<dbReference type="GO" id="GO:0006103">
    <property type="term" value="P:2-oxoglutarate metabolic process"/>
    <property type="evidence" value="ECO:0007669"/>
    <property type="project" value="TreeGrafter"/>
</dbReference>
<feature type="binding site" evidence="14">
    <location>
        <begin position="188"/>
        <end position="195"/>
    </location>
    <ligand>
        <name>NAD(+)</name>
        <dbReference type="ChEBI" id="CHEBI:57540"/>
    </ligand>
</feature>
<dbReference type="InterPro" id="IPR023753">
    <property type="entry name" value="FAD/NAD-binding_dom"/>
</dbReference>
<dbReference type="EMBL" id="QWEZ01000001">
    <property type="protein sequence ID" value="RRJ84952.1"/>
    <property type="molecule type" value="Genomic_DNA"/>
</dbReference>
<dbReference type="Proteomes" id="UP000280792">
    <property type="component" value="Unassembled WGS sequence"/>
</dbReference>
<dbReference type="Pfam" id="PF07992">
    <property type="entry name" value="Pyr_redox_2"/>
    <property type="match status" value="1"/>
</dbReference>
<feature type="disulfide bond" description="Redox-active" evidence="15">
    <location>
        <begin position="49"/>
        <end position="54"/>
    </location>
</feature>
<feature type="binding site" evidence="14">
    <location>
        <position position="122"/>
    </location>
    <ligand>
        <name>FAD</name>
        <dbReference type="ChEBI" id="CHEBI:57692"/>
    </ligand>
</feature>
<keyword evidence="6 16" id="KW-0285">Flavoprotein</keyword>
<feature type="domain" description="FAD/NAD(P)-binding" evidence="18">
    <location>
        <begin position="5"/>
        <end position="335"/>
    </location>
</feature>
<dbReference type="PANTHER" id="PTHR22912:SF224">
    <property type="entry name" value="DIHYDROLIPOYL DEHYDROGENASE"/>
    <property type="match status" value="1"/>
</dbReference>
<comment type="similarity">
    <text evidence="2 16">Belongs to the class-I pyridine nucleotide-disulfide oxidoreductase family.</text>
</comment>
<evidence type="ECO:0000259" key="18">
    <source>
        <dbReference type="Pfam" id="PF07992"/>
    </source>
</evidence>
<comment type="cofactor">
    <cofactor evidence="14 16">
        <name>FAD</name>
        <dbReference type="ChEBI" id="CHEBI:57692"/>
    </cofactor>
    <text evidence="14 16">Binds 1 FAD per subunit.</text>
</comment>
<dbReference type="InterPro" id="IPR006258">
    <property type="entry name" value="Lipoamide_DH"/>
</dbReference>
<protein>
    <recommendedName>
        <fullName evidence="4 16">Dihydrolipoyl dehydrogenase</fullName>
        <ecNumber evidence="3 16">1.8.1.4</ecNumber>
    </recommendedName>
</protein>
<evidence type="ECO:0000313" key="19">
    <source>
        <dbReference type="EMBL" id="RRJ84952.1"/>
    </source>
</evidence>
<evidence type="ECO:0000256" key="5">
    <source>
        <dbReference type="ARBA" id="ARBA00022490"/>
    </source>
</evidence>
<dbReference type="PRINTS" id="PR00411">
    <property type="entry name" value="PNDRDTASEI"/>
</dbReference>
<dbReference type="SUPFAM" id="SSF55424">
    <property type="entry name" value="FAD/NAD-linked reductases, dimerisation (C-terminal) domain"/>
    <property type="match status" value="1"/>
</dbReference>
<keyword evidence="11 16" id="KW-0676">Redox-active center</keyword>
<dbReference type="GO" id="GO:0005737">
    <property type="term" value="C:cytoplasm"/>
    <property type="evidence" value="ECO:0007669"/>
    <property type="project" value="UniProtKB-SubCell"/>
</dbReference>
<proteinExistence type="inferred from homology"/>
<evidence type="ECO:0000256" key="3">
    <source>
        <dbReference type="ARBA" id="ARBA00012608"/>
    </source>
</evidence>
<dbReference type="InterPro" id="IPR016156">
    <property type="entry name" value="FAD/NAD-linked_Rdtase_dimer_sf"/>
</dbReference>
<dbReference type="PROSITE" id="PS00076">
    <property type="entry name" value="PYRIDINE_REDOX_1"/>
    <property type="match status" value="1"/>
</dbReference>
<comment type="subcellular location">
    <subcellularLocation>
        <location evidence="1">Cytoplasm</location>
    </subcellularLocation>
</comment>
<feature type="binding site" evidence="14">
    <location>
        <begin position="326"/>
        <end position="329"/>
    </location>
    <ligand>
        <name>FAD</name>
        <dbReference type="ChEBI" id="CHEBI:57692"/>
    </ligand>
</feature>
<comment type="catalytic activity">
    <reaction evidence="12 16">
        <text>N(6)-[(R)-dihydrolipoyl]-L-lysyl-[protein] + NAD(+) = N(6)-[(R)-lipoyl]-L-lysyl-[protein] + NADH + H(+)</text>
        <dbReference type="Rhea" id="RHEA:15045"/>
        <dbReference type="Rhea" id="RHEA-COMP:10474"/>
        <dbReference type="Rhea" id="RHEA-COMP:10475"/>
        <dbReference type="ChEBI" id="CHEBI:15378"/>
        <dbReference type="ChEBI" id="CHEBI:57540"/>
        <dbReference type="ChEBI" id="CHEBI:57945"/>
        <dbReference type="ChEBI" id="CHEBI:83099"/>
        <dbReference type="ChEBI" id="CHEBI:83100"/>
        <dbReference type="EC" id="1.8.1.4"/>
    </reaction>
</comment>
<dbReference type="InterPro" id="IPR004099">
    <property type="entry name" value="Pyr_nucl-diS_OxRdtase_dimer"/>
</dbReference>
<evidence type="ECO:0000256" key="11">
    <source>
        <dbReference type="ARBA" id="ARBA00023284"/>
    </source>
</evidence>
<evidence type="ECO:0000313" key="20">
    <source>
        <dbReference type="Proteomes" id="UP000280792"/>
    </source>
</evidence>
<accession>A0A3P3VQA0</accession>
<dbReference type="FunFam" id="3.50.50.60:FF:000001">
    <property type="entry name" value="Dihydrolipoyl dehydrogenase, mitochondrial"/>
    <property type="match status" value="1"/>
</dbReference>
<keyword evidence="10" id="KW-1015">Disulfide bond</keyword>
<evidence type="ECO:0000256" key="8">
    <source>
        <dbReference type="ARBA" id="ARBA00023002"/>
    </source>
</evidence>
<evidence type="ECO:0000256" key="16">
    <source>
        <dbReference type="RuleBase" id="RU003692"/>
    </source>
</evidence>
<dbReference type="InterPro" id="IPR036188">
    <property type="entry name" value="FAD/NAD-bd_sf"/>
</dbReference>
<gene>
    <name evidence="19" type="primary">lpdA</name>
    <name evidence="19" type="ORF">D0544_07680</name>
</gene>
<dbReference type="SUPFAM" id="SSF51905">
    <property type="entry name" value="FAD/NAD(P)-binding domain"/>
    <property type="match status" value="1"/>
</dbReference>
<dbReference type="InterPro" id="IPR012999">
    <property type="entry name" value="Pyr_OxRdtase_I_AS"/>
</dbReference>
<keyword evidence="9 14" id="KW-0520">NAD</keyword>
<evidence type="ECO:0000256" key="15">
    <source>
        <dbReference type="PIRSR" id="PIRSR000350-4"/>
    </source>
</evidence>
<dbReference type="NCBIfam" id="TIGR01350">
    <property type="entry name" value="lipoamide_DH"/>
    <property type="match status" value="1"/>
</dbReference>
<dbReference type="PIRSF" id="PIRSF000350">
    <property type="entry name" value="Mercury_reductase_MerA"/>
    <property type="match status" value="1"/>
</dbReference>
<dbReference type="GO" id="GO:0004148">
    <property type="term" value="F:dihydrolipoyl dehydrogenase (NADH) activity"/>
    <property type="evidence" value="ECO:0007669"/>
    <property type="project" value="UniProtKB-EC"/>
</dbReference>
<keyword evidence="8 16" id="KW-0560">Oxidoreductase</keyword>
<evidence type="ECO:0000256" key="9">
    <source>
        <dbReference type="ARBA" id="ARBA00023027"/>
    </source>
</evidence>
<sequence>MAKQFDVVVIGAGPGGYVAAIRAAQLGLKTACIERWTKKDGKPALGGTCLNVGCIPSKALLDSSWKFYENSNKMAQHGISLGKVEIDVPTMIKRKDGIVENLTNGVAGLFKANGVTSIVGTGKVLGAHQVEVTDADGKAEVIECDNIIIATGSSPIDIPPAPKTGDIIVDSTGALKFQSVPKRLGVIGAGVIGLELGSVWARLGAEVVVLEAQESFLAMADQQVAKESLKVFQKQGLDIRLGARVTGSEIKGEEVTVTYLDQKGEEQKVTFDKLIVAVGRRPYTENALAADSGVNMDERGFIFVDDQCRTGVPGVYAIGDVVRGPMLAHKASEEGVMVADLIAGQTMQMNYDLIPSVIYTHPELAWVGKTEEEVKASGEAYKVGTFPFAASGRAMAADDTAGLVKVIADEATDRILGVHVLGPSAAELVQQAAIAMEFGSSAEDIALTVFAHPTVSEAFHEAALAVDGHAIHIANRKKRK</sequence>
<name>A0A3P3VQA0_9GAMM</name>